<dbReference type="Proteomes" id="UP000001861">
    <property type="component" value="Unassembled WGS sequence"/>
</dbReference>
<dbReference type="HOGENOM" id="CLU_033260_0_0_1"/>
<dbReference type="OMA" id="MFPYSLF"/>
<keyword evidence="4" id="KW-1185">Reference proteome</keyword>
<dbReference type="VEuPathDB" id="FungiDB:CC1G_15545"/>
<dbReference type="OrthoDB" id="3342455at2759"/>
<keyword evidence="2" id="KW-1133">Transmembrane helix</keyword>
<dbReference type="PANTHER" id="PTHR37992:SF1">
    <property type="entry name" value="DUF1774-DOMAIN-CONTAINING PROTEIN"/>
    <property type="match status" value="1"/>
</dbReference>
<proteinExistence type="predicted"/>
<dbReference type="eggNOG" id="ENOG502S1CA">
    <property type="taxonomic scope" value="Eukaryota"/>
</dbReference>
<feature type="transmembrane region" description="Helical" evidence="2">
    <location>
        <begin position="65"/>
        <end position="87"/>
    </location>
</feature>
<protein>
    <submittedName>
        <fullName evidence="3">Uncharacterized protein</fullName>
    </submittedName>
</protein>
<gene>
    <name evidence="3" type="ORF">CC1G_15545</name>
</gene>
<dbReference type="InParanoid" id="D6RN33"/>
<feature type="transmembrane region" description="Helical" evidence="2">
    <location>
        <begin position="203"/>
        <end position="224"/>
    </location>
</feature>
<dbReference type="InterPro" id="IPR013920">
    <property type="entry name" value="DUF1774_fun"/>
</dbReference>
<evidence type="ECO:0000313" key="4">
    <source>
        <dbReference type="Proteomes" id="UP000001861"/>
    </source>
</evidence>
<feature type="transmembrane region" description="Helical" evidence="2">
    <location>
        <begin position="122"/>
        <end position="147"/>
    </location>
</feature>
<dbReference type="AlphaFoldDB" id="D6RN33"/>
<dbReference type="STRING" id="240176.D6RN33"/>
<accession>D6RN33</accession>
<keyword evidence="2" id="KW-0812">Transmembrane</keyword>
<keyword evidence="2" id="KW-0472">Membrane</keyword>
<organism evidence="3 4">
    <name type="scientific">Coprinopsis cinerea (strain Okayama-7 / 130 / ATCC MYA-4618 / FGSC 9003)</name>
    <name type="common">Inky cap fungus</name>
    <name type="synonym">Hormographiella aspergillata</name>
    <dbReference type="NCBI Taxonomy" id="240176"/>
    <lineage>
        <taxon>Eukaryota</taxon>
        <taxon>Fungi</taxon>
        <taxon>Dikarya</taxon>
        <taxon>Basidiomycota</taxon>
        <taxon>Agaricomycotina</taxon>
        <taxon>Agaricomycetes</taxon>
        <taxon>Agaricomycetidae</taxon>
        <taxon>Agaricales</taxon>
        <taxon>Agaricineae</taxon>
        <taxon>Psathyrellaceae</taxon>
        <taxon>Coprinopsis</taxon>
    </lineage>
</organism>
<feature type="transmembrane region" description="Helical" evidence="2">
    <location>
        <begin position="167"/>
        <end position="191"/>
    </location>
</feature>
<feature type="transmembrane region" description="Helical" evidence="2">
    <location>
        <begin position="99"/>
        <end position="116"/>
    </location>
</feature>
<feature type="transmembrane region" description="Helical" evidence="2">
    <location>
        <begin position="252"/>
        <end position="276"/>
    </location>
</feature>
<dbReference type="GeneID" id="9379451"/>
<dbReference type="PANTHER" id="PTHR37992">
    <property type="entry name" value="EXPRESSED PROTEIN"/>
    <property type="match status" value="1"/>
</dbReference>
<sequence>MDALPLDTSHPAVRDYLSLVRLQVLTPLSLLINIACVIVCATVSTPSINGISKLHPTAISPNFGIIASYVGVIMLGQIGYCLLLVTANNPDTKKTLVKGVGYSLVFSNVCMGLWAIAWVMQWFLVCTILQGLILVALLYSNVALLVYHRPTSARWLDTALIHAPMRFFFVLPFALLFPLCLFVKLGFAYTPPTPDGPQDYNKWHAWAGFGVVMGTNAVAFLVVLLRRDIVWCVAATWICVSIWSRRPKPGPVYITVIVFTVMHPLALLSSYIYWMFFSKKQGARVRLAGEDEHPGLYGNQQNRSQALGGGQYPARGPSGESVPREIGEETWG</sequence>
<feature type="region of interest" description="Disordered" evidence="1">
    <location>
        <begin position="306"/>
        <end position="332"/>
    </location>
</feature>
<evidence type="ECO:0000256" key="2">
    <source>
        <dbReference type="SAM" id="Phobius"/>
    </source>
</evidence>
<feature type="compositionally biased region" description="Basic and acidic residues" evidence="1">
    <location>
        <begin position="322"/>
        <end position="332"/>
    </location>
</feature>
<dbReference type="KEGG" id="cci:CC1G_15545"/>
<dbReference type="RefSeq" id="XP_002911004.1">
    <property type="nucleotide sequence ID" value="XM_002910958.1"/>
</dbReference>
<feature type="transmembrane region" description="Helical" evidence="2">
    <location>
        <begin position="24"/>
        <end position="45"/>
    </location>
</feature>
<evidence type="ECO:0000313" key="3">
    <source>
        <dbReference type="EMBL" id="EFI27510.1"/>
    </source>
</evidence>
<dbReference type="EMBL" id="AACS02000006">
    <property type="protein sequence ID" value="EFI27510.1"/>
    <property type="molecule type" value="Genomic_DNA"/>
</dbReference>
<evidence type="ECO:0000256" key="1">
    <source>
        <dbReference type="SAM" id="MobiDB-lite"/>
    </source>
</evidence>
<name>D6RN33_COPC7</name>
<reference evidence="3 4" key="1">
    <citation type="journal article" date="2010" name="Proc. Natl. Acad. Sci. U.S.A.">
        <title>Insights into evolution of multicellular fungi from the assembled chromosomes of the mushroom Coprinopsis cinerea (Coprinus cinereus).</title>
        <authorList>
            <person name="Stajich J.E."/>
            <person name="Wilke S.K."/>
            <person name="Ahren D."/>
            <person name="Au C.H."/>
            <person name="Birren B.W."/>
            <person name="Borodovsky M."/>
            <person name="Burns C."/>
            <person name="Canback B."/>
            <person name="Casselton L.A."/>
            <person name="Cheng C.K."/>
            <person name="Deng J."/>
            <person name="Dietrich F.S."/>
            <person name="Fargo D.C."/>
            <person name="Farman M.L."/>
            <person name="Gathman A.C."/>
            <person name="Goldberg J."/>
            <person name="Guigo R."/>
            <person name="Hoegger P.J."/>
            <person name="Hooker J.B."/>
            <person name="Huggins A."/>
            <person name="James T.Y."/>
            <person name="Kamada T."/>
            <person name="Kilaru S."/>
            <person name="Kodira C."/>
            <person name="Kues U."/>
            <person name="Kupfer D."/>
            <person name="Kwan H.S."/>
            <person name="Lomsadze A."/>
            <person name="Li W."/>
            <person name="Lilly W.W."/>
            <person name="Ma L.J."/>
            <person name="Mackey A.J."/>
            <person name="Manning G."/>
            <person name="Martin F."/>
            <person name="Muraguchi H."/>
            <person name="Natvig D.O."/>
            <person name="Palmerini H."/>
            <person name="Ramesh M.A."/>
            <person name="Rehmeyer C.J."/>
            <person name="Roe B.A."/>
            <person name="Shenoy N."/>
            <person name="Stanke M."/>
            <person name="Ter-Hovhannisyan V."/>
            <person name="Tunlid A."/>
            <person name="Velagapudi R."/>
            <person name="Vision T.J."/>
            <person name="Zeng Q."/>
            <person name="Zolan M.E."/>
            <person name="Pukkila P.J."/>
        </authorList>
    </citation>
    <scope>NUCLEOTIDE SEQUENCE [LARGE SCALE GENOMIC DNA]</scope>
    <source>
        <strain evidence="4">Okayama-7 / 130 / ATCC MYA-4618 / FGSC 9003</strain>
    </source>
</reference>
<comment type="caution">
    <text evidence="3">The sequence shown here is derived from an EMBL/GenBank/DDBJ whole genome shotgun (WGS) entry which is preliminary data.</text>
</comment>